<dbReference type="Proteomes" id="UP000235392">
    <property type="component" value="Unassembled WGS sequence"/>
</dbReference>
<feature type="region of interest" description="Disordered" evidence="1">
    <location>
        <begin position="30"/>
        <end position="49"/>
    </location>
</feature>
<evidence type="ECO:0000313" key="4">
    <source>
        <dbReference type="EMBL" id="PLW34055.1"/>
    </source>
</evidence>
<feature type="compositionally biased region" description="Low complexity" evidence="1">
    <location>
        <begin position="40"/>
        <end position="49"/>
    </location>
</feature>
<feature type="compositionally biased region" description="Basic and acidic residues" evidence="1">
    <location>
        <begin position="143"/>
        <end position="161"/>
    </location>
</feature>
<keyword evidence="5" id="KW-1185">Reference proteome</keyword>
<feature type="compositionally biased region" description="Polar residues" evidence="1">
    <location>
        <begin position="163"/>
        <end position="179"/>
    </location>
</feature>
<protein>
    <recommendedName>
        <fullName evidence="7">Secreted protein</fullName>
    </recommendedName>
</protein>
<comment type="caution">
    <text evidence="3">The sequence shown here is derived from an EMBL/GenBank/DDBJ whole genome shotgun (WGS) entry which is preliminary data.</text>
</comment>
<reference evidence="5 6" key="1">
    <citation type="submission" date="2017-11" db="EMBL/GenBank/DDBJ databases">
        <title>De novo assembly and phasing of dikaryotic genomes from two isolates of Puccinia coronata f. sp. avenae, the causal agent of oat crown rust.</title>
        <authorList>
            <person name="Miller M.E."/>
            <person name="Zhang Y."/>
            <person name="Omidvar V."/>
            <person name="Sperschneider J."/>
            <person name="Schwessinger B."/>
            <person name="Raley C."/>
            <person name="Palmer J.M."/>
            <person name="Garnica D."/>
            <person name="Upadhyaya N."/>
            <person name="Rathjen J."/>
            <person name="Taylor J.M."/>
            <person name="Park R.F."/>
            <person name="Dodds P.N."/>
            <person name="Hirsch C.D."/>
            <person name="Kianian S.F."/>
            <person name="Figueroa M."/>
        </authorList>
    </citation>
    <scope>NUCLEOTIDE SEQUENCE [LARGE SCALE GENOMIC DNA]</scope>
    <source>
        <strain evidence="3">12NC29</strain>
        <strain evidence="4">12SD80</strain>
    </source>
</reference>
<dbReference type="Proteomes" id="UP000235388">
    <property type="component" value="Unassembled WGS sequence"/>
</dbReference>
<evidence type="ECO:0000256" key="1">
    <source>
        <dbReference type="SAM" id="MobiDB-lite"/>
    </source>
</evidence>
<organism evidence="3 5">
    <name type="scientific">Puccinia coronata f. sp. avenae</name>
    <dbReference type="NCBI Taxonomy" id="200324"/>
    <lineage>
        <taxon>Eukaryota</taxon>
        <taxon>Fungi</taxon>
        <taxon>Dikarya</taxon>
        <taxon>Basidiomycota</taxon>
        <taxon>Pucciniomycotina</taxon>
        <taxon>Pucciniomycetes</taxon>
        <taxon>Pucciniales</taxon>
        <taxon>Pucciniaceae</taxon>
        <taxon>Puccinia</taxon>
    </lineage>
</organism>
<feature type="compositionally biased region" description="Polar residues" evidence="1">
    <location>
        <begin position="110"/>
        <end position="125"/>
    </location>
</feature>
<feature type="compositionally biased region" description="Basic and acidic residues" evidence="1">
    <location>
        <begin position="180"/>
        <end position="191"/>
    </location>
</feature>
<dbReference type="EMBL" id="PGCI01000206">
    <property type="protein sequence ID" value="PLW34055.1"/>
    <property type="molecule type" value="Genomic_DNA"/>
</dbReference>
<evidence type="ECO:0000256" key="2">
    <source>
        <dbReference type="SAM" id="SignalP"/>
    </source>
</evidence>
<evidence type="ECO:0000313" key="6">
    <source>
        <dbReference type="Proteomes" id="UP000235392"/>
    </source>
</evidence>
<sequence>MVFMERLSVAVLLAACILVHLSVGAPTPHHLNGAPHDSEQAAQLSSLSTSQHQEAVIRLMIRRRDPHADNGIQSPTGAVYNDITHVSNDQVGNKAVIGQPNMFEQRSANDLSQLSAPTSPLQTRTSHLDEYNDAGGLTTDQPDPEHILLADNRLSTEDKSSNKHQPSKLTSWSTGNKQNLDGDAKTAERVPDSLTSRINNAPLSIAQNA</sequence>
<feature type="compositionally biased region" description="Polar residues" evidence="1">
    <location>
        <begin position="193"/>
        <end position="209"/>
    </location>
</feature>
<feature type="chain" id="PRO_5015083583" description="Secreted protein" evidence="2">
    <location>
        <begin position="25"/>
        <end position="209"/>
    </location>
</feature>
<feature type="signal peptide" evidence="2">
    <location>
        <begin position="1"/>
        <end position="24"/>
    </location>
</feature>
<dbReference type="STRING" id="200324.A0A2N5SQM9"/>
<evidence type="ECO:0000313" key="3">
    <source>
        <dbReference type="EMBL" id="PLW15506.1"/>
    </source>
</evidence>
<keyword evidence="2" id="KW-0732">Signal</keyword>
<name>A0A2N5SQM9_9BASI</name>
<evidence type="ECO:0000313" key="5">
    <source>
        <dbReference type="Proteomes" id="UP000235388"/>
    </source>
</evidence>
<feature type="region of interest" description="Disordered" evidence="1">
    <location>
        <begin position="110"/>
        <end position="209"/>
    </location>
</feature>
<gene>
    <name evidence="3" type="ORF">PCANC_15685</name>
    <name evidence="4" type="ORF">PCASD_14478</name>
</gene>
<evidence type="ECO:0008006" key="7">
    <source>
        <dbReference type="Google" id="ProtNLM"/>
    </source>
</evidence>
<accession>A0A2N5SQM9</accession>
<dbReference type="AlphaFoldDB" id="A0A2N5SQM9"/>
<dbReference type="EMBL" id="PGCJ01000894">
    <property type="protein sequence ID" value="PLW15506.1"/>
    <property type="molecule type" value="Genomic_DNA"/>
</dbReference>
<proteinExistence type="predicted"/>